<sequence>VVGAAGLALGARALLVQGYRIPSRSMEDSLLVGDLLLVDKLSYGLRLPFTTWRLPPLRGPSPGDIVAFENPTDPTRVWVKRCIAVADQTVEVRNKAVYVDGERLPDPPFSKYVDARILPARDPRDNLSPRTISAGSIFVMGDNRDNSRDSRHWGALSVDRLLGRGLFVCWSSEPDLAGQSGRVRWSRLGYQVP</sequence>
<dbReference type="GO" id="GO:0016020">
    <property type="term" value="C:membrane"/>
    <property type="evidence" value="ECO:0007669"/>
    <property type="project" value="InterPro"/>
</dbReference>
<evidence type="ECO:0000313" key="6">
    <source>
        <dbReference type="EMBL" id="SVD93381.1"/>
    </source>
</evidence>
<organism evidence="6">
    <name type="scientific">marine metagenome</name>
    <dbReference type="NCBI Taxonomy" id="408172"/>
    <lineage>
        <taxon>unclassified sequences</taxon>
        <taxon>metagenomes</taxon>
        <taxon>ecological metagenomes</taxon>
    </lineage>
</organism>
<name>A0A382ZD15_9ZZZZ</name>
<dbReference type="EMBL" id="UINC01182908">
    <property type="protein sequence ID" value="SVD93381.1"/>
    <property type="molecule type" value="Genomic_DNA"/>
</dbReference>
<gene>
    <name evidence="6" type="ORF">METZ01_LOCUS446235</name>
</gene>
<dbReference type="Gene3D" id="2.10.109.10">
    <property type="entry name" value="Umud Fragment, subunit A"/>
    <property type="match status" value="1"/>
</dbReference>
<dbReference type="PROSITE" id="PS00761">
    <property type="entry name" value="SPASE_I_3"/>
    <property type="match status" value="1"/>
</dbReference>
<protein>
    <recommendedName>
        <fullName evidence="3">signal peptidase I</fullName>
        <ecNumber evidence="3">3.4.21.89</ecNumber>
    </recommendedName>
</protein>
<dbReference type="PRINTS" id="PR00727">
    <property type="entry name" value="LEADERPTASE"/>
</dbReference>
<evidence type="ECO:0000256" key="4">
    <source>
        <dbReference type="ARBA" id="ARBA00022801"/>
    </source>
</evidence>
<dbReference type="InterPro" id="IPR019758">
    <property type="entry name" value="Pept_S26A_signal_pept_1_CS"/>
</dbReference>
<dbReference type="Pfam" id="PF10502">
    <property type="entry name" value="Peptidase_S26"/>
    <property type="match status" value="1"/>
</dbReference>
<dbReference type="NCBIfam" id="TIGR02227">
    <property type="entry name" value="sigpep_I_bact"/>
    <property type="match status" value="1"/>
</dbReference>
<feature type="non-terminal residue" evidence="6">
    <location>
        <position position="1"/>
    </location>
</feature>
<dbReference type="GO" id="GO:0009003">
    <property type="term" value="F:signal peptidase activity"/>
    <property type="evidence" value="ECO:0007669"/>
    <property type="project" value="UniProtKB-EC"/>
</dbReference>
<dbReference type="InterPro" id="IPR019533">
    <property type="entry name" value="Peptidase_S26"/>
</dbReference>
<dbReference type="PANTHER" id="PTHR43390">
    <property type="entry name" value="SIGNAL PEPTIDASE I"/>
    <property type="match status" value="1"/>
</dbReference>
<comment type="catalytic activity">
    <reaction evidence="1">
        <text>Cleavage of hydrophobic, N-terminal signal or leader sequences from secreted and periplasmic proteins.</text>
        <dbReference type="EC" id="3.4.21.89"/>
    </reaction>
</comment>
<dbReference type="InterPro" id="IPR036286">
    <property type="entry name" value="LexA/Signal_pep-like_sf"/>
</dbReference>
<feature type="domain" description="Peptidase S26" evidence="5">
    <location>
        <begin position="2"/>
        <end position="170"/>
    </location>
</feature>
<keyword evidence="4" id="KW-0378">Hydrolase</keyword>
<evidence type="ECO:0000256" key="3">
    <source>
        <dbReference type="ARBA" id="ARBA00013208"/>
    </source>
</evidence>
<evidence type="ECO:0000256" key="1">
    <source>
        <dbReference type="ARBA" id="ARBA00000677"/>
    </source>
</evidence>
<dbReference type="CDD" id="cd06530">
    <property type="entry name" value="S26_SPase_I"/>
    <property type="match status" value="1"/>
</dbReference>
<dbReference type="PANTHER" id="PTHR43390:SF1">
    <property type="entry name" value="CHLOROPLAST PROCESSING PEPTIDASE"/>
    <property type="match status" value="1"/>
</dbReference>
<dbReference type="EC" id="3.4.21.89" evidence="3"/>
<accession>A0A382ZD15</accession>
<evidence type="ECO:0000256" key="2">
    <source>
        <dbReference type="ARBA" id="ARBA00009370"/>
    </source>
</evidence>
<comment type="similarity">
    <text evidence="2">Belongs to the peptidase S26 family.</text>
</comment>
<proteinExistence type="inferred from homology"/>
<dbReference type="GO" id="GO:0004252">
    <property type="term" value="F:serine-type endopeptidase activity"/>
    <property type="evidence" value="ECO:0007669"/>
    <property type="project" value="InterPro"/>
</dbReference>
<evidence type="ECO:0000259" key="5">
    <source>
        <dbReference type="Pfam" id="PF10502"/>
    </source>
</evidence>
<dbReference type="SUPFAM" id="SSF51306">
    <property type="entry name" value="LexA/Signal peptidase"/>
    <property type="match status" value="1"/>
</dbReference>
<dbReference type="InterPro" id="IPR000223">
    <property type="entry name" value="Pept_S26A_signal_pept_1"/>
</dbReference>
<dbReference type="AlphaFoldDB" id="A0A382ZD15"/>
<reference evidence="6" key="1">
    <citation type="submission" date="2018-05" db="EMBL/GenBank/DDBJ databases">
        <authorList>
            <person name="Lanie J.A."/>
            <person name="Ng W.-L."/>
            <person name="Kazmierczak K.M."/>
            <person name="Andrzejewski T.M."/>
            <person name="Davidsen T.M."/>
            <person name="Wayne K.J."/>
            <person name="Tettelin H."/>
            <person name="Glass J.I."/>
            <person name="Rusch D."/>
            <person name="Podicherti R."/>
            <person name="Tsui H.-C.T."/>
            <person name="Winkler M.E."/>
        </authorList>
    </citation>
    <scope>NUCLEOTIDE SEQUENCE</scope>
</reference>
<dbReference type="GO" id="GO:0006465">
    <property type="term" value="P:signal peptide processing"/>
    <property type="evidence" value="ECO:0007669"/>
    <property type="project" value="InterPro"/>
</dbReference>